<dbReference type="AlphaFoldDB" id="A0A644VJ17"/>
<dbReference type="EMBL" id="VSSQ01000310">
    <property type="protein sequence ID" value="MPL90662.1"/>
    <property type="molecule type" value="Genomic_DNA"/>
</dbReference>
<proteinExistence type="predicted"/>
<comment type="caution">
    <text evidence="1">The sequence shown here is derived from an EMBL/GenBank/DDBJ whole genome shotgun (WGS) entry which is preliminary data.</text>
</comment>
<evidence type="ECO:0000313" key="1">
    <source>
        <dbReference type="EMBL" id="MPL90662.1"/>
    </source>
</evidence>
<name>A0A644VJ17_9ZZZZ</name>
<reference evidence="1" key="1">
    <citation type="submission" date="2019-08" db="EMBL/GenBank/DDBJ databases">
        <authorList>
            <person name="Kucharzyk K."/>
            <person name="Murdoch R.W."/>
            <person name="Higgins S."/>
            <person name="Loffler F."/>
        </authorList>
    </citation>
    <scope>NUCLEOTIDE SEQUENCE</scope>
</reference>
<organism evidence="1">
    <name type="scientific">bioreactor metagenome</name>
    <dbReference type="NCBI Taxonomy" id="1076179"/>
    <lineage>
        <taxon>unclassified sequences</taxon>
        <taxon>metagenomes</taxon>
        <taxon>ecological metagenomes</taxon>
    </lineage>
</organism>
<accession>A0A644VJ17</accession>
<protein>
    <submittedName>
        <fullName evidence="1">Uncharacterized protein</fullName>
    </submittedName>
</protein>
<gene>
    <name evidence="1" type="ORF">SDC9_36716</name>
</gene>
<sequence>MRSRHEDNFFRYFISGMDSKMQAQLSLMYTRWHMMDEYYHRQEMEQMKKEIAEDVLSRISATVDVTEVIQEIEGLRQELDKLYGMFA</sequence>